<keyword evidence="2" id="KW-1185">Reference proteome</keyword>
<dbReference type="RefSeq" id="WP_137814882.1">
    <property type="nucleotide sequence ID" value="NZ_BJFL01000018.1"/>
</dbReference>
<reference evidence="2" key="1">
    <citation type="submission" date="2019-04" db="EMBL/GenBank/DDBJ databases">
        <title>Draft genome sequence of Pseudonocardiaceae bacterium SL3-2-4.</title>
        <authorList>
            <person name="Ningsih F."/>
            <person name="Yokota A."/>
            <person name="Sakai Y."/>
            <person name="Nanatani K."/>
            <person name="Yabe S."/>
            <person name="Oetari A."/>
            <person name="Sjamsuridzal W."/>
        </authorList>
    </citation>
    <scope>NUCLEOTIDE SEQUENCE [LARGE SCALE GENOMIC DNA]</scope>
    <source>
        <strain evidence="2">SL3-2-4</strain>
    </source>
</reference>
<dbReference type="NCBIfam" id="TIGR02165">
    <property type="entry name" value="cas5_6_GSU0054"/>
    <property type="match status" value="1"/>
</dbReference>
<sequence>MPTTLVLTFPWGRYHANPWGRHVNEGAVELPPSPWRVLRALYAVWRTRAPELDAETVHRLLARLAEPPVFYVPRHVLAHTRHYYPDTTHRRGSSSTDNTLDASAVFERDADLAVRWPFDLPAEQQKALTRLAISLPYFGRADSICSGAVPHEWTPSGHEVWKPTDVAETVPDDRPATAVLAPELPLRLDTLLARPVDVRRGGLLFPAGTRLLGYYREQPAPPVGRVSAVRGPGRPVTAVRFSVLQPACPPETDSVVYTDLLRQAALSNLPGDREGRDRTVLGGRFGGAVARTNHGHAHYLPVLNEGRLAGLLVWAPDGLPEEELKALTAVRRLYSRRNEDWRLTIRVAGLGDVEQAAPDLAVETADWCSATPFTPSRYPKRHTNWIAFLREEINRELSYRYGDSVRLREIELLDRDWRAFRRYRPVARARRDPYQGQASRPGAFLRLALDHPVRGPLALGHLSHFGLGLFRPDRR</sequence>
<dbReference type="Proteomes" id="UP000298860">
    <property type="component" value="Unassembled WGS sequence"/>
</dbReference>
<gene>
    <name evidence="1" type="ORF">GTS_34610</name>
</gene>
<proteinExistence type="predicted"/>
<organism evidence="1 2">
    <name type="scientific">Gandjariella thermophila</name>
    <dbReference type="NCBI Taxonomy" id="1931992"/>
    <lineage>
        <taxon>Bacteria</taxon>
        <taxon>Bacillati</taxon>
        <taxon>Actinomycetota</taxon>
        <taxon>Actinomycetes</taxon>
        <taxon>Pseudonocardiales</taxon>
        <taxon>Pseudonocardiaceae</taxon>
        <taxon>Gandjariella</taxon>
    </lineage>
</organism>
<evidence type="ECO:0000313" key="1">
    <source>
        <dbReference type="EMBL" id="GDY31828.1"/>
    </source>
</evidence>
<accession>A0A4D4JAZ2</accession>
<dbReference type="OrthoDB" id="9787885at2"/>
<comment type="caution">
    <text evidence="1">The sequence shown here is derived from an EMBL/GenBank/DDBJ whole genome shotgun (WGS) entry which is preliminary data.</text>
</comment>
<name>A0A4D4JAZ2_9PSEU</name>
<evidence type="ECO:0000313" key="2">
    <source>
        <dbReference type="Proteomes" id="UP000298860"/>
    </source>
</evidence>
<evidence type="ECO:0008006" key="3">
    <source>
        <dbReference type="Google" id="ProtNLM"/>
    </source>
</evidence>
<dbReference type="InterPro" id="IPR019089">
    <property type="entry name" value="Cas_GSU0054"/>
</dbReference>
<dbReference type="AlphaFoldDB" id="A0A4D4JAZ2"/>
<dbReference type="EMBL" id="BJFL01000018">
    <property type="protein sequence ID" value="GDY31828.1"/>
    <property type="molecule type" value="Genomic_DNA"/>
</dbReference>
<protein>
    <recommendedName>
        <fullName evidence="3">Type I-U CRISPR-associated protein Cas5/Cas6</fullName>
    </recommendedName>
</protein>